<dbReference type="Gene3D" id="3.40.50.300">
    <property type="entry name" value="P-loop containing nucleotide triphosphate hydrolases"/>
    <property type="match status" value="3"/>
</dbReference>
<evidence type="ECO:0000256" key="4">
    <source>
        <dbReference type="ARBA" id="ARBA00022722"/>
    </source>
</evidence>
<dbReference type="SMART" id="SM00487">
    <property type="entry name" value="DEXDc"/>
    <property type="match status" value="1"/>
</dbReference>
<dbReference type="InterPro" id="IPR055180">
    <property type="entry name" value="HsdR_RecA-like_helicase_dom_2"/>
</dbReference>
<keyword evidence="9" id="KW-0067">ATP-binding</keyword>
<dbReference type="InterPro" id="IPR014001">
    <property type="entry name" value="Helicase_ATP-bd"/>
</dbReference>
<keyword evidence="8" id="KW-0378">Hydrolase</keyword>
<name>A0A0F9V248_9ZZZZ</name>
<dbReference type="AlphaFoldDB" id="A0A0F9V248"/>
<dbReference type="CDD" id="cd18030">
    <property type="entry name" value="DEXHc_RE_I_HsdR"/>
    <property type="match status" value="1"/>
</dbReference>
<evidence type="ECO:0000256" key="8">
    <source>
        <dbReference type="ARBA" id="ARBA00022801"/>
    </source>
</evidence>
<dbReference type="PROSITE" id="PS51192">
    <property type="entry name" value="HELICASE_ATP_BIND_1"/>
    <property type="match status" value="1"/>
</dbReference>
<evidence type="ECO:0000256" key="10">
    <source>
        <dbReference type="ARBA" id="ARBA00023125"/>
    </source>
</evidence>
<evidence type="ECO:0000256" key="2">
    <source>
        <dbReference type="ARBA" id="ARBA00008598"/>
    </source>
</evidence>
<dbReference type="GO" id="GO:0005524">
    <property type="term" value="F:ATP binding"/>
    <property type="evidence" value="ECO:0007669"/>
    <property type="project" value="UniProtKB-KW"/>
</dbReference>
<dbReference type="Pfam" id="PF11867">
    <property type="entry name" value="T1RH-like_C"/>
    <property type="match status" value="1"/>
</dbReference>
<evidence type="ECO:0000256" key="9">
    <source>
        <dbReference type="ARBA" id="ARBA00022840"/>
    </source>
</evidence>
<dbReference type="PANTHER" id="PTHR30195">
    <property type="entry name" value="TYPE I SITE-SPECIFIC DEOXYRIBONUCLEASE PROTEIN SUBUNIT M AND R"/>
    <property type="match status" value="1"/>
</dbReference>
<dbReference type="GO" id="GO:0003677">
    <property type="term" value="F:DNA binding"/>
    <property type="evidence" value="ECO:0007669"/>
    <property type="project" value="UniProtKB-KW"/>
</dbReference>
<evidence type="ECO:0000256" key="3">
    <source>
        <dbReference type="ARBA" id="ARBA00012654"/>
    </source>
</evidence>
<feature type="domain" description="Helicase ATP-binding" evidence="11">
    <location>
        <begin position="278"/>
        <end position="456"/>
    </location>
</feature>
<comment type="catalytic activity">
    <reaction evidence="1">
        <text>Endonucleolytic cleavage of DNA to give random double-stranded fragments with terminal 5'-phosphates, ATP is simultaneously hydrolyzed.</text>
        <dbReference type="EC" id="3.1.21.3"/>
    </reaction>
</comment>
<dbReference type="Pfam" id="PF22679">
    <property type="entry name" value="T1R_D3-like"/>
    <property type="match status" value="1"/>
</dbReference>
<keyword evidence="5" id="KW-0547">Nucleotide-binding</keyword>
<comment type="similarity">
    <text evidence="2">Belongs to the HsdR family.</text>
</comment>
<dbReference type="CDD" id="cd18800">
    <property type="entry name" value="SF2_C_EcoR124I-like"/>
    <property type="match status" value="1"/>
</dbReference>
<evidence type="ECO:0000256" key="6">
    <source>
        <dbReference type="ARBA" id="ARBA00022747"/>
    </source>
</evidence>
<dbReference type="EMBL" id="LAZR01000470">
    <property type="protein sequence ID" value="KKN67591.1"/>
    <property type="molecule type" value="Genomic_DNA"/>
</dbReference>
<gene>
    <name evidence="12" type="ORF">LCGC14_0459840</name>
</gene>
<dbReference type="CDD" id="cd22332">
    <property type="entry name" value="HsdR_N"/>
    <property type="match status" value="1"/>
</dbReference>
<evidence type="ECO:0000259" key="11">
    <source>
        <dbReference type="PROSITE" id="PS51192"/>
    </source>
</evidence>
<sequence>MALEIFQDIGYQVEFGTEIACDGRNPERKSYQDTILEERLNSALNRLNPTIPKEAIEDALRKIHKITSSDLIFNNRRFHKMLVEGVEVKYQYQGRQKGDIVQIFDFNYIDNNDWLAVNQYTVIERKNQISFNRRPDVVLFINGIPIVVIELKNPVDENTTIKQAYNQIETYKKQISSLFRTNELLVISDGFEAKVGSLSANWERYMPWRTIEGETISDSTILQLETVIRGILDPIRLLDYIRYFITFEDDGSEIIKKSAAYHQYHAVNKAIDETLRATREEGDKKIGVVWHTQGSGKSLTMLFYTGKLIQSLKNPTILLITDRNDLDNQLFNTFSLSKDLLRQIPRQADSRDQIKELLTTSGGGVIFSTIQKFLPEKGVEYPLLSDRNNIIVIADEAHRSQYSFKKTVSDKGLLREGFAAHIREALPNASYIGFTATPIELVDRNTFQVFGDYISIYDIYQSIEDKSTVPIYYESRLAKLRLNESSVPTIDDEFDEITEDEEEYAREKLKSKWSRVAELVGDPDRLEEIANDLIDHFENRTDVVEGKALIVCMSRNICVDLYNQIIKIRPEWHSEDDTKGQIKVVMSGSASDVQKMQPHIRPKNRRETIKKRLVDPEDPLKIVIVRDMWLTGFDAPCLHTMYIDKPMQGHNLMQAIARVNRVYKDKPGGLIVDYIGIGYFLKYALSKYSSQQSRENTGIPIEEVLELMHTSFEIVSDMFFGFDYSVFFSGSPLQRLQLLPAAMEHILQLKGGDGKKRYLDNLAALNKTFSLATPHEEALAIRDDLAFFQAVRAGFVKSTTPSGRRKEDIDHAIRQLISRSVISDEVIDIFAAAGLQKPEISILSEKFLKEVEGLEHKNLAVELLNKLLNDQIKSRAKKNLVQSRSFAELLKKAIIRYQNRTIEAAKILEELLELAREIQKALNRGEDLGLNDNEVAFYDALTTNKSAVEIMGDETLKKIAKELVQEIRKSATIDFTVKASVQAKMRITIRRLLKKYKYPPDQRPEAVRLIMEQAQLFGEEWAVV</sequence>
<protein>
    <recommendedName>
        <fullName evidence="3">type I site-specific deoxyribonuclease</fullName>
        <ecNumber evidence="3">3.1.21.3</ecNumber>
    </recommendedName>
</protein>
<reference evidence="12" key="1">
    <citation type="journal article" date="2015" name="Nature">
        <title>Complex archaea that bridge the gap between prokaryotes and eukaryotes.</title>
        <authorList>
            <person name="Spang A."/>
            <person name="Saw J.H."/>
            <person name="Jorgensen S.L."/>
            <person name="Zaremba-Niedzwiedzka K."/>
            <person name="Martijn J."/>
            <person name="Lind A.E."/>
            <person name="van Eijk R."/>
            <person name="Schleper C."/>
            <person name="Guy L."/>
            <person name="Ettema T.J."/>
        </authorList>
    </citation>
    <scope>NUCLEOTIDE SEQUENCE</scope>
</reference>
<keyword evidence="4" id="KW-0540">Nuclease</keyword>
<dbReference type="NCBIfam" id="TIGR00348">
    <property type="entry name" value="hsdR"/>
    <property type="match status" value="1"/>
</dbReference>
<evidence type="ECO:0000256" key="5">
    <source>
        <dbReference type="ARBA" id="ARBA00022741"/>
    </source>
</evidence>
<keyword evidence="7" id="KW-0255">Endonuclease</keyword>
<dbReference type="InterPro" id="IPR004473">
    <property type="entry name" value="Restrct_endonuc_typeI_HsdR"/>
</dbReference>
<keyword evidence="10" id="KW-0238">DNA-binding</keyword>
<comment type="caution">
    <text evidence="12">The sequence shown here is derived from an EMBL/GenBank/DDBJ whole genome shotgun (WGS) entry which is preliminary data.</text>
</comment>
<keyword evidence="6" id="KW-0680">Restriction system</keyword>
<dbReference type="InterPro" id="IPR027417">
    <property type="entry name" value="P-loop_NTPase"/>
</dbReference>
<dbReference type="InterPro" id="IPR021810">
    <property type="entry name" value="T1RH-like_C"/>
</dbReference>
<evidence type="ECO:0000256" key="7">
    <source>
        <dbReference type="ARBA" id="ARBA00022759"/>
    </source>
</evidence>
<dbReference type="SUPFAM" id="SSF52540">
    <property type="entry name" value="P-loop containing nucleoside triphosphate hydrolases"/>
    <property type="match status" value="2"/>
</dbReference>
<dbReference type="Pfam" id="PF18766">
    <property type="entry name" value="SWI2_SNF2"/>
    <property type="match status" value="1"/>
</dbReference>
<evidence type="ECO:0000313" key="12">
    <source>
        <dbReference type="EMBL" id="KKN67591.1"/>
    </source>
</evidence>
<evidence type="ECO:0000256" key="1">
    <source>
        <dbReference type="ARBA" id="ARBA00000851"/>
    </source>
</evidence>
<dbReference type="PANTHER" id="PTHR30195:SF15">
    <property type="entry name" value="TYPE I RESTRICTION ENZYME HINDI ENDONUCLEASE SUBUNIT"/>
    <property type="match status" value="1"/>
</dbReference>
<organism evidence="12">
    <name type="scientific">marine sediment metagenome</name>
    <dbReference type="NCBI Taxonomy" id="412755"/>
    <lineage>
        <taxon>unclassified sequences</taxon>
        <taxon>metagenomes</taxon>
        <taxon>ecological metagenomes</taxon>
    </lineage>
</organism>
<accession>A0A0F9V248</accession>
<dbReference type="InterPro" id="IPR051268">
    <property type="entry name" value="Type-I_R_enzyme_R_subunit"/>
</dbReference>
<dbReference type="InterPro" id="IPR040980">
    <property type="entry name" value="SWI2_SNF2"/>
</dbReference>
<dbReference type="InterPro" id="IPR007409">
    <property type="entry name" value="Restrct_endonuc_type1_HsdR_N"/>
</dbReference>
<dbReference type="Gene3D" id="3.90.1570.50">
    <property type="match status" value="1"/>
</dbReference>
<proteinExistence type="inferred from homology"/>
<dbReference type="GO" id="GO:0009035">
    <property type="term" value="F:type I site-specific deoxyribonuclease activity"/>
    <property type="evidence" value="ECO:0007669"/>
    <property type="project" value="UniProtKB-EC"/>
</dbReference>
<dbReference type="Pfam" id="PF04313">
    <property type="entry name" value="HSDR_N"/>
    <property type="match status" value="1"/>
</dbReference>
<dbReference type="GO" id="GO:0009307">
    <property type="term" value="P:DNA restriction-modification system"/>
    <property type="evidence" value="ECO:0007669"/>
    <property type="project" value="UniProtKB-KW"/>
</dbReference>
<dbReference type="EC" id="3.1.21.3" evidence="3"/>